<dbReference type="SUPFAM" id="SSF55785">
    <property type="entry name" value="PYP-like sensor domain (PAS domain)"/>
    <property type="match status" value="1"/>
</dbReference>
<dbReference type="Pfam" id="PF00990">
    <property type="entry name" value="GGDEF"/>
    <property type="match status" value="1"/>
</dbReference>
<accession>A0ABQ3B4V7</accession>
<dbReference type="Gene3D" id="3.30.70.270">
    <property type="match status" value="1"/>
</dbReference>
<dbReference type="SMART" id="SM00091">
    <property type="entry name" value="PAS"/>
    <property type="match status" value="1"/>
</dbReference>
<dbReference type="RefSeq" id="WP_189576082.1">
    <property type="nucleotide sequence ID" value="NZ_BMXV01000004.1"/>
</dbReference>
<dbReference type="InterPro" id="IPR000160">
    <property type="entry name" value="GGDEF_dom"/>
</dbReference>
<name>A0ABQ3B4V7_9GAMM</name>
<organism evidence="3 4">
    <name type="scientific">Marinobacter zhanjiangensis</name>
    <dbReference type="NCBI Taxonomy" id="578215"/>
    <lineage>
        <taxon>Bacteria</taxon>
        <taxon>Pseudomonadati</taxon>
        <taxon>Pseudomonadota</taxon>
        <taxon>Gammaproteobacteria</taxon>
        <taxon>Pseudomonadales</taxon>
        <taxon>Marinobacteraceae</taxon>
        <taxon>Marinobacter</taxon>
    </lineage>
</organism>
<feature type="domain" description="GGDEF" evidence="2">
    <location>
        <begin position="351"/>
        <end position="484"/>
    </location>
</feature>
<dbReference type="CDD" id="cd00130">
    <property type="entry name" value="PAS"/>
    <property type="match status" value="1"/>
</dbReference>
<evidence type="ECO:0008006" key="5">
    <source>
        <dbReference type="Google" id="ProtNLM"/>
    </source>
</evidence>
<dbReference type="SMART" id="SM00267">
    <property type="entry name" value="GGDEF"/>
    <property type="match status" value="1"/>
</dbReference>
<dbReference type="InterPro" id="IPR052163">
    <property type="entry name" value="DGC-Regulatory_Protein"/>
</dbReference>
<dbReference type="EMBL" id="BMXV01000004">
    <property type="protein sequence ID" value="GGY73438.1"/>
    <property type="molecule type" value="Genomic_DNA"/>
</dbReference>
<comment type="caution">
    <text evidence="3">The sequence shown here is derived from an EMBL/GenBank/DDBJ whole genome shotgun (WGS) entry which is preliminary data.</text>
</comment>
<dbReference type="InterPro" id="IPR029787">
    <property type="entry name" value="Nucleotide_cyclase"/>
</dbReference>
<dbReference type="PROSITE" id="PS50887">
    <property type="entry name" value="GGDEF"/>
    <property type="match status" value="1"/>
</dbReference>
<gene>
    <name evidence="3" type="ORF">GCM10007071_20770</name>
</gene>
<dbReference type="CDD" id="cd01949">
    <property type="entry name" value="GGDEF"/>
    <property type="match status" value="1"/>
</dbReference>
<feature type="domain" description="PAS" evidence="1">
    <location>
        <begin position="10"/>
        <end position="80"/>
    </location>
</feature>
<dbReference type="InterPro" id="IPR000014">
    <property type="entry name" value="PAS"/>
</dbReference>
<dbReference type="InterPro" id="IPR029016">
    <property type="entry name" value="GAF-like_dom_sf"/>
</dbReference>
<dbReference type="PANTHER" id="PTHR46663:SF3">
    <property type="entry name" value="SLL0267 PROTEIN"/>
    <property type="match status" value="1"/>
</dbReference>
<evidence type="ECO:0000259" key="1">
    <source>
        <dbReference type="PROSITE" id="PS50112"/>
    </source>
</evidence>
<protein>
    <recommendedName>
        <fullName evidence="5">PAS domain S-box-containing protein/diguanylate cyclase (GGDEF) domain-containing protein</fullName>
    </recommendedName>
</protein>
<dbReference type="InterPro" id="IPR013767">
    <property type="entry name" value="PAS_fold"/>
</dbReference>
<dbReference type="NCBIfam" id="TIGR00229">
    <property type="entry name" value="sensory_box"/>
    <property type="match status" value="1"/>
</dbReference>
<dbReference type="Pfam" id="PF13185">
    <property type="entry name" value="GAF_2"/>
    <property type="match status" value="1"/>
</dbReference>
<evidence type="ECO:0000313" key="4">
    <source>
        <dbReference type="Proteomes" id="UP000601597"/>
    </source>
</evidence>
<reference evidence="4" key="1">
    <citation type="journal article" date="2019" name="Int. J. Syst. Evol. Microbiol.">
        <title>The Global Catalogue of Microorganisms (GCM) 10K type strain sequencing project: providing services to taxonomists for standard genome sequencing and annotation.</title>
        <authorList>
            <consortium name="The Broad Institute Genomics Platform"/>
            <consortium name="The Broad Institute Genome Sequencing Center for Infectious Disease"/>
            <person name="Wu L."/>
            <person name="Ma J."/>
        </authorList>
    </citation>
    <scope>NUCLEOTIDE SEQUENCE [LARGE SCALE GENOMIC DNA]</scope>
    <source>
        <strain evidence="4">KCTC 22280</strain>
    </source>
</reference>
<sequence length="491" mass="54512">MAKDGFGKDPERDFRELLDSSPDCVLVTDYDTHRYLYVNHTSCVMTGYGLQELLSMHVSELTLQSEAEIRETYERARQAGERGYTEEPQLLLSKDRSRRGWWESNLRFKVIGGQEVIVIVSREVTPRILAERAASRATKIYAALSSANEAIIHSSSSEELFQAVCDAAIESGGMTTAAMLMPAPGSDLMELQAMAGKGRDTMEVAVISTDPQRPEGRGLIGKAFRTGKPSITDDYLQDTRTTHWHTLVRDRTQIRSAASVPIIRHGRSVGALYLCSRERRAFDEEIIGLLVRMAGNLSFALQNFEHEEKRREAEERAHYLATHCGLTGLPNRNLLTDLLGQAIASVGRTGHRPAIMFIDLDRFKEINDAWGHDTGDGVLQKTSGRLREVLREHDVLARLGGDEFVVLVQNIDHQDHAVRVAEKLLAASKEPVVVEGQPFTVTLSIGISLYPEHGIHPTDLMKAADLAMYVAKDKGKATWALSGEGRPQAIQ</sequence>
<dbReference type="PROSITE" id="PS50112">
    <property type="entry name" value="PAS"/>
    <property type="match status" value="1"/>
</dbReference>
<dbReference type="Pfam" id="PF00989">
    <property type="entry name" value="PAS"/>
    <property type="match status" value="1"/>
</dbReference>
<dbReference type="Proteomes" id="UP000601597">
    <property type="component" value="Unassembled WGS sequence"/>
</dbReference>
<dbReference type="SUPFAM" id="SSF55073">
    <property type="entry name" value="Nucleotide cyclase"/>
    <property type="match status" value="1"/>
</dbReference>
<dbReference type="Gene3D" id="3.30.450.40">
    <property type="match status" value="1"/>
</dbReference>
<dbReference type="InterPro" id="IPR043128">
    <property type="entry name" value="Rev_trsase/Diguanyl_cyclase"/>
</dbReference>
<dbReference type="Gene3D" id="3.30.450.20">
    <property type="entry name" value="PAS domain"/>
    <property type="match status" value="1"/>
</dbReference>
<dbReference type="InterPro" id="IPR003018">
    <property type="entry name" value="GAF"/>
</dbReference>
<evidence type="ECO:0000259" key="2">
    <source>
        <dbReference type="PROSITE" id="PS50887"/>
    </source>
</evidence>
<dbReference type="SUPFAM" id="SSF55781">
    <property type="entry name" value="GAF domain-like"/>
    <property type="match status" value="1"/>
</dbReference>
<dbReference type="SMART" id="SM00065">
    <property type="entry name" value="GAF"/>
    <property type="match status" value="1"/>
</dbReference>
<dbReference type="PANTHER" id="PTHR46663">
    <property type="entry name" value="DIGUANYLATE CYCLASE DGCT-RELATED"/>
    <property type="match status" value="1"/>
</dbReference>
<dbReference type="NCBIfam" id="TIGR00254">
    <property type="entry name" value="GGDEF"/>
    <property type="match status" value="1"/>
</dbReference>
<proteinExistence type="predicted"/>
<dbReference type="InterPro" id="IPR035965">
    <property type="entry name" value="PAS-like_dom_sf"/>
</dbReference>
<keyword evidence="4" id="KW-1185">Reference proteome</keyword>
<evidence type="ECO:0000313" key="3">
    <source>
        <dbReference type="EMBL" id="GGY73438.1"/>
    </source>
</evidence>